<evidence type="ECO:0000256" key="1">
    <source>
        <dbReference type="SAM" id="MobiDB-lite"/>
    </source>
</evidence>
<dbReference type="Proteomes" id="UP000399805">
    <property type="component" value="Unassembled WGS sequence"/>
</dbReference>
<feature type="region of interest" description="Disordered" evidence="1">
    <location>
        <begin position="1"/>
        <end position="41"/>
    </location>
</feature>
<evidence type="ECO:0000313" key="2">
    <source>
        <dbReference type="EMBL" id="VVJ19782.1"/>
    </source>
</evidence>
<gene>
    <name evidence="2" type="ORF">AA23TX_04803</name>
</gene>
<protein>
    <submittedName>
        <fullName evidence="2">Uncharacterized protein</fullName>
    </submittedName>
</protein>
<organism evidence="2 3">
    <name type="scientific">Amycolatopsis camponoti</name>
    <dbReference type="NCBI Taxonomy" id="2606593"/>
    <lineage>
        <taxon>Bacteria</taxon>
        <taxon>Bacillati</taxon>
        <taxon>Actinomycetota</taxon>
        <taxon>Actinomycetes</taxon>
        <taxon>Pseudonocardiales</taxon>
        <taxon>Pseudonocardiaceae</taxon>
        <taxon>Amycolatopsis</taxon>
    </lineage>
</organism>
<dbReference type="EMBL" id="CABVGP010000002">
    <property type="protein sequence ID" value="VVJ19782.1"/>
    <property type="molecule type" value="Genomic_DNA"/>
</dbReference>
<keyword evidence="3" id="KW-1185">Reference proteome</keyword>
<dbReference type="AlphaFoldDB" id="A0A6I8LRN8"/>
<reference evidence="2 3" key="1">
    <citation type="submission" date="2019-09" db="EMBL/GenBank/DDBJ databases">
        <authorList>
            <person name="Leyn A S."/>
        </authorList>
    </citation>
    <scope>NUCLEOTIDE SEQUENCE [LARGE SCALE GENOMIC DNA]</scope>
    <source>
        <strain evidence="2">AA231_1</strain>
    </source>
</reference>
<accession>A0A6I8LRN8</accession>
<evidence type="ECO:0000313" key="3">
    <source>
        <dbReference type="Proteomes" id="UP000399805"/>
    </source>
</evidence>
<name>A0A6I8LRN8_9PSEU</name>
<sequence length="41" mass="4387">MDVNGAVGRADTSVRRDGPHGNTGARDDAHDRGPLWSEPRS</sequence>
<proteinExistence type="predicted"/>
<feature type="compositionally biased region" description="Basic and acidic residues" evidence="1">
    <location>
        <begin position="12"/>
        <end position="41"/>
    </location>
</feature>